<evidence type="ECO:0000256" key="6">
    <source>
        <dbReference type="ARBA" id="ARBA00023295"/>
    </source>
</evidence>
<keyword evidence="10" id="KW-1185">Reference proteome</keyword>
<dbReference type="EMBL" id="LT960614">
    <property type="protein sequence ID" value="SON55936.1"/>
    <property type="molecule type" value="Genomic_DNA"/>
</dbReference>
<dbReference type="InterPro" id="IPR008928">
    <property type="entry name" value="6-hairpin_glycosidase_sf"/>
</dbReference>
<dbReference type="InterPro" id="IPR011613">
    <property type="entry name" value="GH15-like"/>
</dbReference>
<sequence length="449" mass="49562">MSKQDDSLPLGDWIAVQERRCAGYLTRSLSRTDLVHERPEFGQQVSPLPGTVLASPVSAHWDPEPDYFYHWTRDAAIVMEEVSHLGFTGTEADAFDFRSAFDDYVAFSLGTTRIDGNAFVPNPIRPSTREDCLKFVRPDEELARLDAFNLPGEPRFNPDGTPDLQRWARPQYDGPALRALTLARHAGLLLERGEPIATDLLAILQGDLEFTIRHAGKPCIGPWEEDNEHTLHSFTLICQIGALEHGRKLLDLLGDAFAMAGLQEAIDEAQAALTSLWNDELSIQMAHGAMDPATPAEAVDTNILMAALHADLPDGDWSLSDARVERIVEVLTEMFSNLYPINATLPDGEGPLIGRSLHDRYFGGNPWFATSLALAEYHYRRASGAERTERLSQGDAIVAACRRFIPEDGAMSEQIDRATGEPLSARHLTWSYAAFLAAASARREALASD</sequence>
<accession>A0A2C9D6L4</accession>
<dbReference type="PANTHER" id="PTHR31616:SF9">
    <property type="entry name" value="GLUCOAMYLASE, INTRACELLULAR SPORULATION-SPECIFIC"/>
    <property type="match status" value="1"/>
</dbReference>
<feature type="domain" description="GH15-like" evidence="8">
    <location>
        <begin position="46"/>
        <end position="96"/>
    </location>
</feature>
<keyword evidence="4 9" id="KW-0378">Hydrolase</keyword>
<feature type="domain" description="GH15-like" evidence="8">
    <location>
        <begin position="145"/>
        <end position="439"/>
    </location>
</feature>
<dbReference type="InterPro" id="IPR012341">
    <property type="entry name" value="6hp_glycosidase-like_sf"/>
</dbReference>
<dbReference type="KEGG" id="hdi:HDIA_2395"/>
<keyword evidence="6 9" id="KW-0326">Glycosidase</keyword>
<evidence type="ECO:0000256" key="3">
    <source>
        <dbReference type="ARBA" id="ARBA00012593"/>
    </source>
</evidence>
<reference evidence="10" key="1">
    <citation type="submission" date="2017-09" db="EMBL/GenBank/DDBJ databases">
        <title>Genome sequence of Nannocystis excedens DSM 71.</title>
        <authorList>
            <person name="Blom J."/>
        </authorList>
    </citation>
    <scope>NUCLEOTIDE SEQUENCE [LARGE SCALE GENOMIC DNA]</scope>
    <source>
        <strain evidence="10">type strain: E19</strain>
    </source>
</reference>
<evidence type="ECO:0000259" key="8">
    <source>
        <dbReference type="Pfam" id="PF00723"/>
    </source>
</evidence>
<comment type="catalytic activity">
    <reaction evidence="1">
        <text>Hydrolysis of terminal (1-&gt;4)-linked alpha-D-glucose residues successively from non-reducing ends of the chains with release of beta-D-glucose.</text>
        <dbReference type="EC" id="3.2.1.3"/>
    </reaction>
</comment>
<proteinExistence type="inferred from homology"/>
<gene>
    <name evidence="9" type="primary">amyD</name>
    <name evidence="9" type="ORF">HDIA_2395</name>
</gene>
<keyword evidence="5" id="KW-0119">Carbohydrate metabolism</keyword>
<dbReference type="SUPFAM" id="SSF48208">
    <property type="entry name" value="Six-hairpin glycosidases"/>
    <property type="match status" value="1"/>
</dbReference>
<organism evidence="9 10">
    <name type="scientific">Hartmannibacter diazotrophicus</name>
    <dbReference type="NCBI Taxonomy" id="1482074"/>
    <lineage>
        <taxon>Bacteria</taxon>
        <taxon>Pseudomonadati</taxon>
        <taxon>Pseudomonadota</taxon>
        <taxon>Alphaproteobacteria</taxon>
        <taxon>Hyphomicrobiales</taxon>
        <taxon>Pleomorphomonadaceae</taxon>
        <taxon>Hartmannibacter</taxon>
    </lineage>
</organism>
<evidence type="ECO:0000256" key="5">
    <source>
        <dbReference type="ARBA" id="ARBA00023277"/>
    </source>
</evidence>
<dbReference type="EC" id="3.2.1.3" evidence="3"/>
<comment type="similarity">
    <text evidence="2">Belongs to the glycosyl hydrolase 15 family.</text>
</comment>
<evidence type="ECO:0000313" key="10">
    <source>
        <dbReference type="Proteomes" id="UP000223606"/>
    </source>
</evidence>
<evidence type="ECO:0000256" key="2">
    <source>
        <dbReference type="ARBA" id="ARBA00006188"/>
    </source>
</evidence>
<evidence type="ECO:0000313" key="9">
    <source>
        <dbReference type="EMBL" id="SON55936.1"/>
    </source>
</evidence>
<dbReference type="Proteomes" id="UP000223606">
    <property type="component" value="Chromosome 1"/>
</dbReference>
<name>A0A2C9D6L4_9HYPH</name>
<dbReference type="Gene3D" id="1.50.10.10">
    <property type="match status" value="1"/>
</dbReference>
<protein>
    <recommendedName>
        <fullName evidence="3">glucan 1,4-alpha-glucosidase</fullName>
        <ecNumber evidence="3">3.2.1.3</ecNumber>
    </recommendedName>
</protein>
<evidence type="ECO:0000256" key="1">
    <source>
        <dbReference type="ARBA" id="ARBA00001863"/>
    </source>
</evidence>
<dbReference type="RefSeq" id="WP_099556378.1">
    <property type="nucleotide sequence ID" value="NZ_LT960614.1"/>
</dbReference>
<dbReference type="PANTHER" id="PTHR31616">
    <property type="entry name" value="TREHALASE"/>
    <property type="match status" value="1"/>
</dbReference>
<evidence type="ECO:0000256" key="4">
    <source>
        <dbReference type="ARBA" id="ARBA00022801"/>
    </source>
</evidence>
<evidence type="ECO:0000256" key="7">
    <source>
        <dbReference type="ARBA" id="ARBA00023326"/>
    </source>
</evidence>
<dbReference type="GO" id="GO:0004339">
    <property type="term" value="F:glucan 1,4-alpha-glucosidase activity"/>
    <property type="evidence" value="ECO:0007669"/>
    <property type="project" value="UniProtKB-EC"/>
</dbReference>
<dbReference type="PRINTS" id="PR00736">
    <property type="entry name" value="GLHYDRLASE15"/>
</dbReference>
<dbReference type="AlphaFoldDB" id="A0A2C9D6L4"/>
<dbReference type="GO" id="GO:0000272">
    <property type="term" value="P:polysaccharide catabolic process"/>
    <property type="evidence" value="ECO:0007669"/>
    <property type="project" value="UniProtKB-KW"/>
</dbReference>
<dbReference type="InterPro" id="IPR000165">
    <property type="entry name" value="Glucoamylase"/>
</dbReference>
<dbReference type="OrthoDB" id="5641212at2"/>
<dbReference type="Pfam" id="PF00723">
    <property type="entry name" value="Glyco_hydro_15"/>
    <property type="match status" value="2"/>
</dbReference>
<keyword evidence="7" id="KW-0624">Polysaccharide degradation</keyword>